<keyword evidence="9 14" id="KW-0520">NAD</keyword>
<dbReference type="GO" id="GO:0005737">
    <property type="term" value="C:cytoplasm"/>
    <property type="evidence" value="ECO:0007669"/>
    <property type="project" value="UniProtKB-SubCell"/>
</dbReference>
<dbReference type="GO" id="GO:0004148">
    <property type="term" value="F:dihydrolipoyl dehydrogenase (NADH) activity"/>
    <property type="evidence" value="ECO:0007669"/>
    <property type="project" value="UniProtKB-EC"/>
</dbReference>
<keyword evidence="5" id="KW-0963">Cytoplasm</keyword>
<dbReference type="Gene3D" id="3.30.390.30">
    <property type="match status" value="1"/>
</dbReference>
<dbReference type="InterPro" id="IPR006258">
    <property type="entry name" value="Lipoamide_DH"/>
</dbReference>
<evidence type="ECO:0000256" key="2">
    <source>
        <dbReference type="ARBA" id="ARBA00007532"/>
    </source>
</evidence>
<dbReference type="FunFam" id="3.30.390.30:FF:000001">
    <property type="entry name" value="Dihydrolipoyl dehydrogenase"/>
    <property type="match status" value="1"/>
</dbReference>
<dbReference type="Gene3D" id="3.50.50.60">
    <property type="entry name" value="FAD/NAD(P)-binding domain"/>
    <property type="match status" value="2"/>
</dbReference>
<dbReference type="EC" id="1.8.1.4" evidence="3 16"/>
<dbReference type="PRINTS" id="PR00411">
    <property type="entry name" value="PNDRDTASEI"/>
</dbReference>
<evidence type="ECO:0000256" key="3">
    <source>
        <dbReference type="ARBA" id="ARBA00012608"/>
    </source>
</evidence>
<evidence type="ECO:0000256" key="1">
    <source>
        <dbReference type="ARBA" id="ARBA00004496"/>
    </source>
</evidence>
<evidence type="ECO:0000256" key="16">
    <source>
        <dbReference type="RuleBase" id="RU003692"/>
    </source>
</evidence>
<comment type="catalytic activity">
    <reaction evidence="12 16">
        <text>N(6)-[(R)-dihydrolipoyl]-L-lysyl-[protein] + NAD(+) = N(6)-[(R)-lipoyl]-L-lysyl-[protein] + NADH + H(+)</text>
        <dbReference type="Rhea" id="RHEA:15045"/>
        <dbReference type="Rhea" id="RHEA-COMP:10474"/>
        <dbReference type="Rhea" id="RHEA-COMP:10475"/>
        <dbReference type="ChEBI" id="CHEBI:15378"/>
        <dbReference type="ChEBI" id="CHEBI:57540"/>
        <dbReference type="ChEBI" id="CHEBI:57945"/>
        <dbReference type="ChEBI" id="CHEBI:83099"/>
        <dbReference type="ChEBI" id="CHEBI:83100"/>
        <dbReference type="EC" id="1.8.1.4"/>
    </reaction>
</comment>
<comment type="miscellaneous">
    <text evidence="16">The active site is a redox-active disulfide bond.</text>
</comment>
<feature type="binding site" evidence="14">
    <location>
        <position position="115"/>
    </location>
    <ligand>
        <name>FAD</name>
        <dbReference type="ChEBI" id="CHEBI:57692"/>
    </ligand>
</feature>
<evidence type="ECO:0000259" key="18">
    <source>
        <dbReference type="Pfam" id="PF07992"/>
    </source>
</evidence>
<dbReference type="SUPFAM" id="SSF55424">
    <property type="entry name" value="FAD/NAD-linked reductases, dimerisation (C-terminal) domain"/>
    <property type="match status" value="1"/>
</dbReference>
<gene>
    <name evidence="19" type="primary">lpdA</name>
    <name evidence="19" type="ORF">FOE78_18780</name>
</gene>
<sequence length="469" mass="49167">MRLMNYDLVILGAGSGGYAAALRGAELGLRTALVEEGLVGGTCLHRGCIPTKAILHAAEVADAARDGSQFGVHATLDRVDLAEVRSYADGVVGRLHKGLTGLIGSRKIDVIEGRGSLVGADGNGAAAAVRVGDRQLSADHLVLATGSLPSTLPAVAVDGVRVLTSEHALRLTELPTSAIVLGGGVIGVEFASAWRSFGVDVTVVEALPRLVPNEDPAISKTLERAFRKRKIGLLTGSPMQAVSTDSDQLTVTLESGKSVSADVLLVAVGRRPNSYGMGFEEAGLELDRGWVRTDDRLATNLRGVYAVGDLVAGLQLAHRGFAHGIFVAEEIAAGRDPGLHRPTVVGDESIPRITYSDPEIAAVGLSEEAARQRFGDVETFTYELGGNGRSQILKTQGFVKVVRRADGPVVGIHLIGARVGELIGEAQLITNWEAYPEEVAQLIHAHPTQGEALGEAHLALAGKPLHVHT</sequence>
<feature type="active site" description="Proton acceptor" evidence="13">
    <location>
        <position position="446"/>
    </location>
</feature>
<evidence type="ECO:0000313" key="19">
    <source>
        <dbReference type="EMBL" id="QDP97682.1"/>
    </source>
</evidence>
<dbReference type="InterPro" id="IPR016156">
    <property type="entry name" value="FAD/NAD-linked_Rdtase_dimer_sf"/>
</dbReference>
<protein>
    <recommendedName>
        <fullName evidence="4 16">Dihydrolipoyl dehydrogenase</fullName>
        <ecNumber evidence="3 16">1.8.1.4</ecNumber>
    </recommendedName>
</protein>
<keyword evidence="6 16" id="KW-0285">Flavoprotein</keyword>
<keyword evidence="20" id="KW-1185">Reference proteome</keyword>
<evidence type="ECO:0000256" key="7">
    <source>
        <dbReference type="ARBA" id="ARBA00022827"/>
    </source>
</evidence>
<organism evidence="19 20">
    <name type="scientific">Microlunatus elymi</name>
    <dbReference type="NCBI Taxonomy" id="2596828"/>
    <lineage>
        <taxon>Bacteria</taxon>
        <taxon>Bacillati</taxon>
        <taxon>Actinomycetota</taxon>
        <taxon>Actinomycetes</taxon>
        <taxon>Propionibacteriales</taxon>
        <taxon>Propionibacteriaceae</taxon>
        <taxon>Microlunatus</taxon>
    </lineage>
</organism>
<dbReference type="InterPro" id="IPR012999">
    <property type="entry name" value="Pyr_OxRdtase_I_AS"/>
</dbReference>
<evidence type="ECO:0000256" key="5">
    <source>
        <dbReference type="ARBA" id="ARBA00022490"/>
    </source>
</evidence>
<evidence type="ECO:0000256" key="8">
    <source>
        <dbReference type="ARBA" id="ARBA00023002"/>
    </source>
</evidence>
<name>A0A516Q2R6_9ACTN</name>
<dbReference type="GO" id="GO:0050660">
    <property type="term" value="F:flavin adenine dinucleotide binding"/>
    <property type="evidence" value="ECO:0007669"/>
    <property type="project" value="InterPro"/>
</dbReference>
<evidence type="ECO:0000256" key="9">
    <source>
        <dbReference type="ARBA" id="ARBA00023027"/>
    </source>
</evidence>
<comment type="similarity">
    <text evidence="2 16">Belongs to the class-I pyridine nucleotide-disulfide oxidoreductase family.</text>
</comment>
<dbReference type="EMBL" id="CP041692">
    <property type="protein sequence ID" value="QDP97682.1"/>
    <property type="molecule type" value="Genomic_DNA"/>
</dbReference>
<dbReference type="PRINTS" id="PR00368">
    <property type="entry name" value="FADPNR"/>
</dbReference>
<dbReference type="InterPro" id="IPR023753">
    <property type="entry name" value="FAD/NAD-binding_dom"/>
</dbReference>
<dbReference type="Pfam" id="PF02852">
    <property type="entry name" value="Pyr_redox_dim"/>
    <property type="match status" value="1"/>
</dbReference>
<comment type="subcellular location">
    <subcellularLocation>
        <location evidence="1">Cytoplasm</location>
    </subcellularLocation>
</comment>
<evidence type="ECO:0000313" key="20">
    <source>
        <dbReference type="Proteomes" id="UP000319263"/>
    </source>
</evidence>
<reference evidence="19 20" key="1">
    <citation type="submission" date="2019-07" db="EMBL/GenBank/DDBJ databases">
        <title>Microlunatus dokdonensis sp. nov. isolated from the rhizospheric soil of the wild plant Elymus tsukushiensis.</title>
        <authorList>
            <person name="Ghim S.-Y."/>
            <person name="Hwang Y.-J."/>
            <person name="Son J.-S."/>
            <person name="Shin J.-H."/>
        </authorList>
    </citation>
    <scope>NUCLEOTIDE SEQUENCE [LARGE SCALE GENOMIC DNA]</scope>
    <source>
        <strain evidence="19 20">KUDC0627</strain>
    </source>
</reference>
<feature type="disulfide bond" description="Redox-active" evidence="15">
    <location>
        <begin position="43"/>
        <end position="48"/>
    </location>
</feature>
<dbReference type="GO" id="GO:0006103">
    <property type="term" value="P:2-oxoglutarate metabolic process"/>
    <property type="evidence" value="ECO:0007669"/>
    <property type="project" value="TreeGrafter"/>
</dbReference>
<keyword evidence="10" id="KW-1015">Disulfide bond</keyword>
<dbReference type="PANTHER" id="PTHR22912">
    <property type="entry name" value="DISULFIDE OXIDOREDUCTASE"/>
    <property type="match status" value="1"/>
</dbReference>
<dbReference type="KEGG" id="mik:FOE78_18780"/>
<dbReference type="InterPro" id="IPR004099">
    <property type="entry name" value="Pyr_nucl-diS_OxRdtase_dimer"/>
</dbReference>
<dbReference type="Pfam" id="PF07992">
    <property type="entry name" value="Pyr_redox_2"/>
    <property type="match status" value="1"/>
</dbReference>
<dbReference type="Proteomes" id="UP000319263">
    <property type="component" value="Chromosome"/>
</dbReference>
<dbReference type="PANTHER" id="PTHR22912:SF217">
    <property type="entry name" value="DIHYDROLIPOYL DEHYDROGENASE"/>
    <property type="match status" value="1"/>
</dbReference>
<comment type="cofactor">
    <cofactor evidence="14 16">
        <name>FAD</name>
        <dbReference type="ChEBI" id="CHEBI:57692"/>
    </cofactor>
    <text evidence="14 16">Binds 1 FAD per subunit.</text>
</comment>
<evidence type="ECO:0000259" key="17">
    <source>
        <dbReference type="Pfam" id="PF02852"/>
    </source>
</evidence>
<evidence type="ECO:0000256" key="11">
    <source>
        <dbReference type="ARBA" id="ARBA00023284"/>
    </source>
</evidence>
<keyword evidence="7 14" id="KW-0274">FAD</keyword>
<keyword evidence="14" id="KW-0547">Nucleotide-binding</keyword>
<proteinExistence type="inferred from homology"/>
<evidence type="ECO:0000256" key="12">
    <source>
        <dbReference type="ARBA" id="ARBA00049187"/>
    </source>
</evidence>
<dbReference type="PROSITE" id="PS00076">
    <property type="entry name" value="PYRIDINE_REDOX_1"/>
    <property type="match status" value="1"/>
</dbReference>
<keyword evidence="11 16" id="KW-0676">Redox-active center</keyword>
<dbReference type="SUPFAM" id="SSF51905">
    <property type="entry name" value="FAD/NAD(P)-binding domain"/>
    <property type="match status" value="1"/>
</dbReference>
<feature type="binding site" evidence="14">
    <location>
        <position position="309"/>
    </location>
    <ligand>
        <name>FAD</name>
        <dbReference type="ChEBI" id="CHEBI:57692"/>
    </ligand>
</feature>
<evidence type="ECO:0000256" key="14">
    <source>
        <dbReference type="PIRSR" id="PIRSR000350-3"/>
    </source>
</evidence>
<feature type="binding site" evidence="14">
    <location>
        <begin position="145"/>
        <end position="147"/>
    </location>
    <ligand>
        <name>FAD</name>
        <dbReference type="ChEBI" id="CHEBI:57692"/>
    </ligand>
</feature>
<feature type="binding site" evidence="14">
    <location>
        <position position="269"/>
    </location>
    <ligand>
        <name>NAD(+)</name>
        <dbReference type="ChEBI" id="CHEBI:57540"/>
    </ligand>
</feature>
<accession>A0A516Q2R6</accession>
<feature type="binding site" evidence="14">
    <location>
        <begin position="182"/>
        <end position="189"/>
    </location>
    <ligand>
        <name>NAD(+)</name>
        <dbReference type="ChEBI" id="CHEBI:57540"/>
    </ligand>
</feature>
<dbReference type="InterPro" id="IPR001100">
    <property type="entry name" value="Pyr_nuc-diS_OxRdtase"/>
</dbReference>
<evidence type="ECO:0000256" key="15">
    <source>
        <dbReference type="PIRSR" id="PIRSR000350-4"/>
    </source>
</evidence>
<dbReference type="InterPro" id="IPR036188">
    <property type="entry name" value="FAD/NAD-bd_sf"/>
</dbReference>
<dbReference type="InterPro" id="IPR050151">
    <property type="entry name" value="Class-I_Pyr_Nuc-Dis_Oxidored"/>
</dbReference>
<dbReference type="AlphaFoldDB" id="A0A516Q2R6"/>
<evidence type="ECO:0000256" key="13">
    <source>
        <dbReference type="PIRSR" id="PIRSR000350-2"/>
    </source>
</evidence>
<feature type="binding site" evidence="14">
    <location>
        <position position="52"/>
    </location>
    <ligand>
        <name>FAD</name>
        <dbReference type="ChEBI" id="CHEBI:57692"/>
    </ligand>
</feature>
<dbReference type="OrthoDB" id="4763248at2"/>
<feature type="domain" description="FAD/NAD(P)-binding" evidence="18">
    <location>
        <begin position="6"/>
        <end position="324"/>
    </location>
</feature>
<dbReference type="PIRSF" id="PIRSF000350">
    <property type="entry name" value="Mercury_reductase_MerA"/>
    <property type="match status" value="1"/>
</dbReference>
<feature type="binding site" evidence="14">
    <location>
        <position position="205"/>
    </location>
    <ligand>
        <name>NAD(+)</name>
        <dbReference type="ChEBI" id="CHEBI:57540"/>
    </ligand>
</feature>
<feature type="domain" description="Pyridine nucleotide-disulphide oxidoreductase dimerisation" evidence="17">
    <location>
        <begin position="350"/>
        <end position="456"/>
    </location>
</feature>
<evidence type="ECO:0000256" key="6">
    <source>
        <dbReference type="ARBA" id="ARBA00022630"/>
    </source>
</evidence>
<dbReference type="NCBIfam" id="TIGR01350">
    <property type="entry name" value="lipoamide_DH"/>
    <property type="match status" value="1"/>
</dbReference>
<keyword evidence="8 16" id="KW-0560">Oxidoreductase</keyword>
<evidence type="ECO:0000256" key="4">
    <source>
        <dbReference type="ARBA" id="ARBA00016961"/>
    </source>
</evidence>
<evidence type="ECO:0000256" key="10">
    <source>
        <dbReference type="ARBA" id="ARBA00023157"/>
    </source>
</evidence>